<reference evidence="2" key="1">
    <citation type="submission" date="2016-02" db="EMBL/GenBank/DDBJ databases">
        <authorList>
            <person name="Holder M.E."/>
            <person name="Ajami N.J."/>
            <person name="Petrosino J.F."/>
        </authorList>
    </citation>
    <scope>NUCLEOTIDE SEQUENCE [LARGE SCALE GENOMIC DNA]</scope>
    <source>
        <strain evidence="2">CCUG 45958</strain>
    </source>
</reference>
<protein>
    <submittedName>
        <fullName evidence="1">Uncharacterized protein</fullName>
    </submittedName>
</protein>
<organism evidence="1 2">
    <name type="scientific">Desulfovibrio fairfieldensis</name>
    <dbReference type="NCBI Taxonomy" id="44742"/>
    <lineage>
        <taxon>Bacteria</taxon>
        <taxon>Pseudomonadati</taxon>
        <taxon>Thermodesulfobacteriota</taxon>
        <taxon>Desulfovibrionia</taxon>
        <taxon>Desulfovibrionales</taxon>
        <taxon>Desulfovibrionaceae</taxon>
        <taxon>Desulfovibrio</taxon>
    </lineage>
</organism>
<keyword evidence="2" id="KW-1185">Reference proteome</keyword>
<evidence type="ECO:0000313" key="2">
    <source>
        <dbReference type="Proteomes" id="UP000069241"/>
    </source>
</evidence>
<dbReference type="EMBL" id="CP014229">
    <property type="protein sequence ID" value="AMD90033.1"/>
    <property type="molecule type" value="Genomic_DNA"/>
</dbReference>
<name>A0A109W4A6_9BACT</name>
<dbReference type="KEGG" id="dfi:AXF13_07830"/>
<dbReference type="STRING" id="44742.AXF13_07830"/>
<dbReference type="Proteomes" id="UP000069241">
    <property type="component" value="Chromosome"/>
</dbReference>
<evidence type="ECO:0000313" key="1">
    <source>
        <dbReference type="EMBL" id="AMD90033.1"/>
    </source>
</evidence>
<gene>
    <name evidence="1" type="ORF">AXF13_07830</name>
</gene>
<accession>A0A109W4A6</accession>
<dbReference type="AlphaFoldDB" id="A0A109W4A6"/>
<dbReference type="RefSeq" id="WP_062252348.1">
    <property type="nucleotide sequence ID" value="NZ_CP014229.1"/>
</dbReference>
<proteinExistence type="predicted"/>
<sequence length="84" mass="9458">MEHVATSMEVARIACRKHSHVLREIDRLRVILPGLEDHLTLAHGDKRGFALTPQALAMLDVGMGKSALRWKWTRLLSVISGLEF</sequence>